<comment type="similarity">
    <text evidence="3">Belongs to the ustYa family.</text>
</comment>
<keyword evidence="2" id="KW-0560">Oxidoreductase</keyword>
<dbReference type="GO" id="GO:0043386">
    <property type="term" value="P:mycotoxin biosynthetic process"/>
    <property type="evidence" value="ECO:0007669"/>
    <property type="project" value="InterPro"/>
</dbReference>
<dbReference type="HOGENOM" id="CLU_042941_8_1_1"/>
<gene>
    <name evidence="4" type="ORF">SERLADRAFT_463007</name>
</gene>
<evidence type="ECO:0008006" key="5">
    <source>
        <dbReference type="Google" id="ProtNLM"/>
    </source>
</evidence>
<dbReference type="AlphaFoldDB" id="F8NR34"/>
<dbReference type="PANTHER" id="PTHR33365:SF11">
    <property type="entry name" value="TAT PATHWAY SIGNAL SEQUENCE"/>
    <property type="match status" value="1"/>
</dbReference>
<organism>
    <name type="scientific">Serpula lacrymans var. lacrymans (strain S7.9)</name>
    <name type="common">Dry rot fungus</name>
    <dbReference type="NCBI Taxonomy" id="578457"/>
    <lineage>
        <taxon>Eukaryota</taxon>
        <taxon>Fungi</taxon>
        <taxon>Dikarya</taxon>
        <taxon>Basidiomycota</taxon>
        <taxon>Agaricomycotina</taxon>
        <taxon>Agaricomycetes</taxon>
        <taxon>Agaricomycetidae</taxon>
        <taxon>Boletales</taxon>
        <taxon>Coniophorineae</taxon>
        <taxon>Serpulaceae</taxon>
        <taxon>Serpula</taxon>
    </lineage>
</organism>
<evidence type="ECO:0000256" key="2">
    <source>
        <dbReference type="ARBA" id="ARBA00023002"/>
    </source>
</evidence>
<protein>
    <recommendedName>
        <fullName evidence="5">Oxidase ustYa</fullName>
    </recommendedName>
</protein>
<dbReference type="PANTHER" id="PTHR33365">
    <property type="entry name" value="YALI0B05434P"/>
    <property type="match status" value="1"/>
</dbReference>
<dbReference type="Pfam" id="PF11807">
    <property type="entry name" value="UstYa"/>
    <property type="match status" value="1"/>
</dbReference>
<dbReference type="OrthoDB" id="3687641at2759"/>
<sequence>MTSLPSRPILVLSLALFLASLLLKIGGTLYLSRLSRSYTYLGSDYPQTWPIHTRKPVLMSSDNSLRFRLDSPDGANEWAAIVPPNNALIHLGPHRQPFSLSLFHQLRCLDVIRADMTRDRNRNDTTRQEGDLARHCLNYIKQMVLCRGDLQLEPFQYASHKSPIDLYGVYHCNDWGAVYDQVHENQREYAAWKEDQTESA</sequence>
<comment type="pathway">
    <text evidence="1">Mycotoxin biosynthesis.</text>
</comment>
<dbReference type="InterPro" id="IPR021765">
    <property type="entry name" value="UstYa-like"/>
</dbReference>
<evidence type="ECO:0000313" key="4">
    <source>
        <dbReference type="EMBL" id="EGO26207.1"/>
    </source>
</evidence>
<evidence type="ECO:0000256" key="3">
    <source>
        <dbReference type="ARBA" id="ARBA00035112"/>
    </source>
</evidence>
<reference evidence="4" key="1">
    <citation type="submission" date="2011-04" db="EMBL/GenBank/DDBJ databases">
        <title>Evolution of plant cell wall degrading machinery underlies the functional diversity of forest fungi.</title>
        <authorList>
            <consortium name="US DOE Joint Genome Institute (JGI-PGF)"/>
            <person name="Eastwood D.C."/>
            <person name="Floudas D."/>
            <person name="Binder M."/>
            <person name="Majcherczyk A."/>
            <person name="Schneider P."/>
            <person name="Aerts A."/>
            <person name="Asiegbu F.O."/>
            <person name="Baker S.E."/>
            <person name="Barry K."/>
            <person name="Bendiksby M."/>
            <person name="Blumentritt M."/>
            <person name="Coutinho P.M."/>
            <person name="Cullen D."/>
            <person name="Cullen D."/>
            <person name="Gathman A."/>
            <person name="Goodell B."/>
            <person name="Henrissat B."/>
            <person name="Ihrmark K."/>
            <person name="Kauserud H."/>
            <person name="Kohler A."/>
            <person name="LaButti K."/>
            <person name="Lapidus A."/>
            <person name="Lavin J.L."/>
            <person name="Lee Y.-H."/>
            <person name="Lindquist E."/>
            <person name="Lilly W."/>
            <person name="Lucas S."/>
            <person name="Morin E."/>
            <person name="Murat C."/>
            <person name="Oguiza J.A."/>
            <person name="Park J."/>
            <person name="Pisabarro A.G."/>
            <person name="Riley R."/>
            <person name="Rosling A."/>
            <person name="Salamov A."/>
            <person name="Schmidt O."/>
            <person name="Schmutz J."/>
            <person name="Skrede I."/>
            <person name="Stenlid J."/>
            <person name="Wiebenga A."/>
            <person name="Xie X."/>
            <person name="Kues U."/>
            <person name="Hibbett D.S."/>
            <person name="Hoffmeister D."/>
            <person name="Hogberg N."/>
            <person name="Martin F."/>
            <person name="Grigoriev I.V."/>
            <person name="Watkinson S.C."/>
        </authorList>
    </citation>
    <scope>NUCLEOTIDE SEQUENCE</scope>
    <source>
        <strain evidence="4">S7.9</strain>
    </source>
</reference>
<dbReference type="RefSeq" id="XP_007316380.1">
    <property type="nucleotide sequence ID" value="XM_007316318.1"/>
</dbReference>
<dbReference type="EMBL" id="GL945432">
    <property type="protein sequence ID" value="EGO26207.1"/>
    <property type="molecule type" value="Genomic_DNA"/>
</dbReference>
<dbReference type="GeneID" id="18818479"/>
<evidence type="ECO:0000256" key="1">
    <source>
        <dbReference type="ARBA" id="ARBA00004685"/>
    </source>
</evidence>
<dbReference type="Proteomes" id="UP000008064">
    <property type="component" value="Unassembled WGS sequence"/>
</dbReference>
<proteinExistence type="inferred from homology"/>
<accession>F8NR34</accession>
<dbReference type="GO" id="GO:0016491">
    <property type="term" value="F:oxidoreductase activity"/>
    <property type="evidence" value="ECO:0007669"/>
    <property type="project" value="UniProtKB-KW"/>
</dbReference>
<dbReference type="KEGG" id="sla:SERLADRAFT_463007"/>
<name>F8NR34_SERL9</name>